<sequence length="200" mass="23471">MGIDITLYAEAHRNGKWEPIPEPVKKEWSKGKTVPVESTEIGRPYKLFAALAGVCQDNLRRTMYAVVEPISEPRGFPEDMNDFYKKYFSENQCGLDFGHSWLLLQEIIDYDWDNQYVTQWAYVKHQYAHLFQDGASFPAEFPAGEKLYFVLPNWKQEPETTEVSWVTSYKEYVGCSEQFIEELLELGSPHEIRIIFWFYA</sequence>
<evidence type="ECO:0000313" key="2">
    <source>
        <dbReference type="Proteomes" id="UP000514713"/>
    </source>
</evidence>
<dbReference type="RefSeq" id="WP_181929776.1">
    <property type="nucleotide sequence ID" value="NZ_CP054698.1"/>
</dbReference>
<reference evidence="2" key="1">
    <citation type="submission" date="2020-06" db="EMBL/GenBank/DDBJ databases">
        <title>Nostoc edaphicum CCNP1411 genome.</title>
        <authorList>
            <person name="Fidor A."/>
            <person name="Grabski M."/>
            <person name="Gawor J."/>
            <person name="Gromadka R."/>
            <person name="Wegrzyn G."/>
            <person name="Mazur-Marzec H."/>
        </authorList>
    </citation>
    <scope>NUCLEOTIDE SEQUENCE [LARGE SCALE GENOMIC DNA]</scope>
    <source>
        <strain evidence="2">CCNP1411</strain>
    </source>
</reference>
<dbReference type="EMBL" id="CP054698">
    <property type="protein sequence ID" value="QMS92275.1"/>
    <property type="molecule type" value="Genomic_DNA"/>
</dbReference>
<dbReference type="KEGG" id="ned:HUN01_33545"/>
<dbReference type="AlphaFoldDB" id="A0A7D7QBI6"/>
<accession>A0A7D7QBI6</accession>
<protein>
    <submittedName>
        <fullName evidence="1">Uncharacterized protein</fullName>
    </submittedName>
</protein>
<dbReference type="Proteomes" id="UP000514713">
    <property type="component" value="Chromosome"/>
</dbReference>
<keyword evidence="2" id="KW-1185">Reference proteome</keyword>
<proteinExistence type="predicted"/>
<gene>
    <name evidence="1" type="ORF">HUN01_33545</name>
</gene>
<evidence type="ECO:0000313" key="1">
    <source>
        <dbReference type="EMBL" id="QMS92275.1"/>
    </source>
</evidence>
<name>A0A7D7QBI6_9NOSO</name>
<organism evidence="1 2">
    <name type="scientific">Nostoc edaphicum CCNP1411</name>
    <dbReference type="NCBI Taxonomy" id="1472755"/>
    <lineage>
        <taxon>Bacteria</taxon>
        <taxon>Bacillati</taxon>
        <taxon>Cyanobacteriota</taxon>
        <taxon>Cyanophyceae</taxon>
        <taxon>Nostocales</taxon>
        <taxon>Nostocaceae</taxon>
        <taxon>Nostoc</taxon>
    </lineage>
</organism>